<organism evidence="2 3">
    <name type="scientific">Mucuna pruriens</name>
    <name type="common">Velvet bean</name>
    <name type="synonym">Dolichos pruriens</name>
    <dbReference type="NCBI Taxonomy" id="157652"/>
    <lineage>
        <taxon>Eukaryota</taxon>
        <taxon>Viridiplantae</taxon>
        <taxon>Streptophyta</taxon>
        <taxon>Embryophyta</taxon>
        <taxon>Tracheophyta</taxon>
        <taxon>Spermatophyta</taxon>
        <taxon>Magnoliopsida</taxon>
        <taxon>eudicotyledons</taxon>
        <taxon>Gunneridae</taxon>
        <taxon>Pentapetalae</taxon>
        <taxon>rosids</taxon>
        <taxon>fabids</taxon>
        <taxon>Fabales</taxon>
        <taxon>Fabaceae</taxon>
        <taxon>Papilionoideae</taxon>
        <taxon>50 kb inversion clade</taxon>
        <taxon>NPAAA clade</taxon>
        <taxon>indigoferoid/millettioid clade</taxon>
        <taxon>Phaseoleae</taxon>
        <taxon>Mucuna</taxon>
    </lineage>
</organism>
<dbReference type="OrthoDB" id="1434716at2759"/>
<evidence type="ECO:0008006" key="4">
    <source>
        <dbReference type="Google" id="ProtNLM"/>
    </source>
</evidence>
<feature type="transmembrane region" description="Helical" evidence="1">
    <location>
        <begin position="59"/>
        <end position="78"/>
    </location>
</feature>
<feature type="non-terminal residue" evidence="2">
    <location>
        <position position="281"/>
    </location>
</feature>
<dbReference type="EMBL" id="QJKJ01002350">
    <property type="protein sequence ID" value="RDY03241.1"/>
    <property type="molecule type" value="Genomic_DNA"/>
</dbReference>
<dbReference type="Proteomes" id="UP000257109">
    <property type="component" value="Unassembled WGS sequence"/>
</dbReference>
<reference evidence="2" key="1">
    <citation type="submission" date="2018-05" db="EMBL/GenBank/DDBJ databases">
        <title>Draft genome of Mucuna pruriens seed.</title>
        <authorList>
            <person name="Nnadi N.E."/>
            <person name="Vos R."/>
            <person name="Hasami M.H."/>
            <person name="Devisetty U.K."/>
            <person name="Aguiy J.C."/>
        </authorList>
    </citation>
    <scope>NUCLEOTIDE SEQUENCE [LARGE SCALE GENOMIC DNA]</scope>
    <source>
        <strain evidence="2">JCA_2017</strain>
    </source>
</reference>
<keyword evidence="3" id="KW-1185">Reference proteome</keyword>
<protein>
    <recommendedName>
        <fullName evidence="4">Reverse transcriptase domain-containing protein</fullName>
    </recommendedName>
</protein>
<keyword evidence="1" id="KW-1133">Transmembrane helix</keyword>
<keyword evidence="1" id="KW-0472">Membrane</keyword>
<sequence length="281" mass="32976">MHKKENSGFTIVKVDLEKLIFSVFLLPVCKFFLMKYLLMNFPLLEKLDKLTQFHHTCMFYNKVFYISFVFVDELLFFGKTNIVHMNIINNCLDVFCSSFEQKVLAAKTGLLVSRNVHNYRAMKLSRISGFRLASDLDKYLGVPMLHCKKKKETYIDLLEKTQLKQLLQLFLLIPCKLFCSQNRFVISWKKVSYYIAWNKFCLLKDVGGIDFRDLHLFNCALIMKLEWGLITNLNASKYGCIDQFIPLVRRIDHESEVWRDISSTWKSLLLGGRCVICDGRQ</sequence>
<feature type="transmembrane region" description="Helical" evidence="1">
    <location>
        <begin position="20"/>
        <end position="38"/>
    </location>
</feature>
<accession>A0A371HKB2</accession>
<evidence type="ECO:0000313" key="3">
    <source>
        <dbReference type="Proteomes" id="UP000257109"/>
    </source>
</evidence>
<comment type="caution">
    <text evidence="2">The sequence shown here is derived from an EMBL/GenBank/DDBJ whole genome shotgun (WGS) entry which is preliminary data.</text>
</comment>
<dbReference type="AlphaFoldDB" id="A0A371HKB2"/>
<evidence type="ECO:0000256" key="1">
    <source>
        <dbReference type="SAM" id="Phobius"/>
    </source>
</evidence>
<proteinExistence type="predicted"/>
<keyword evidence="1" id="KW-0812">Transmembrane</keyword>
<gene>
    <name evidence="2" type="ORF">CR513_13213</name>
</gene>
<name>A0A371HKB2_MUCPR</name>
<feature type="non-terminal residue" evidence="2">
    <location>
        <position position="1"/>
    </location>
</feature>
<dbReference type="STRING" id="157652.A0A371HKB2"/>
<evidence type="ECO:0000313" key="2">
    <source>
        <dbReference type="EMBL" id="RDY03241.1"/>
    </source>
</evidence>